<comment type="caution">
    <text evidence="2">The sequence shown here is derived from an EMBL/GenBank/DDBJ whole genome shotgun (WGS) entry which is preliminary data.</text>
</comment>
<dbReference type="AlphaFoldDB" id="A0A0F3GJ07"/>
<dbReference type="GO" id="GO:0010181">
    <property type="term" value="F:FMN binding"/>
    <property type="evidence" value="ECO:0007669"/>
    <property type="project" value="InterPro"/>
</dbReference>
<dbReference type="InterPro" id="IPR007329">
    <property type="entry name" value="FMN-bd"/>
</dbReference>
<name>A0A0F3GJ07_9BACT</name>
<evidence type="ECO:0000259" key="1">
    <source>
        <dbReference type="SMART" id="SM00900"/>
    </source>
</evidence>
<gene>
    <name evidence="2" type="ORF">MBAV_005939</name>
</gene>
<keyword evidence="3" id="KW-1185">Reference proteome</keyword>
<organism evidence="2 3">
    <name type="scientific">Candidatus Magnetobacterium bavaricum</name>
    <dbReference type="NCBI Taxonomy" id="29290"/>
    <lineage>
        <taxon>Bacteria</taxon>
        <taxon>Pseudomonadati</taxon>
        <taxon>Nitrospirota</taxon>
        <taxon>Thermodesulfovibrionia</taxon>
        <taxon>Thermodesulfovibrionales</taxon>
        <taxon>Candidatus Magnetobacteriaceae</taxon>
        <taxon>Candidatus Magnetobacterium</taxon>
    </lineage>
</organism>
<dbReference type="Proteomes" id="UP000033423">
    <property type="component" value="Unassembled WGS sequence"/>
</dbReference>
<dbReference type="Pfam" id="PF04205">
    <property type="entry name" value="FMN_bind"/>
    <property type="match status" value="1"/>
</dbReference>
<sequence>MKKTTLFLLLAVVFMLSALSVELYAAKAKFFEHRYEYKLEDVLKADKFVKKYHYWEGYAAGKLIGYVFLSKDWTEKHIGYSGKHMETLIGMDTDGNITGVKLLFHSEPIVLIGLKEDNYQDFLKQYTGKNAITGLTFGNEIKMDAITGATVTAAVQNTIIAESAKKVAGVVGMTKRTQASGRRLSVKFEPLTWKDLVEAGAVKNILIMSDELGIEGKDAYLDLDIALVPPPSVGKNALGERFYNEIIESLKPGESAVFIVTRGAGSFKGSGFARGGVFERFSIEQGTHIYNFTDKDYRILTELAPKDAPAIKEGGVFIIRGKDFDPSAPFKFKLMLPYRVDTKKKFKAAEIEYKLPERFFRVDGEKSYN</sequence>
<accession>A0A0F3GJ07</accession>
<evidence type="ECO:0000313" key="3">
    <source>
        <dbReference type="Proteomes" id="UP000033423"/>
    </source>
</evidence>
<feature type="domain" description="FMN-binding" evidence="1">
    <location>
        <begin position="79"/>
        <end position="167"/>
    </location>
</feature>
<reference evidence="2 3" key="1">
    <citation type="submission" date="2015-02" db="EMBL/GenBank/DDBJ databases">
        <title>Single-cell genomics of uncultivated deep-branching MTB reveals a conserved set of magnetosome genes.</title>
        <authorList>
            <person name="Kolinko S."/>
            <person name="Richter M."/>
            <person name="Glockner F.O."/>
            <person name="Brachmann A."/>
            <person name="Schuler D."/>
        </authorList>
    </citation>
    <scope>NUCLEOTIDE SEQUENCE [LARGE SCALE GENOMIC DNA]</scope>
    <source>
        <strain evidence="2">TM-1</strain>
    </source>
</reference>
<dbReference type="SMART" id="SM00900">
    <property type="entry name" value="FMN_bind"/>
    <property type="match status" value="1"/>
</dbReference>
<protein>
    <submittedName>
        <fullName evidence="2">Ferredoxin</fullName>
    </submittedName>
</protein>
<proteinExistence type="predicted"/>
<dbReference type="GO" id="GO:0016020">
    <property type="term" value="C:membrane"/>
    <property type="evidence" value="ECO:0007669"/>
    <property type="project" value="InterPro"/>
</dbReference>
<evidence type="ECO:0000313" key="2">
    <source>
        <dbReference type="EMBL" id="KJU81866.1"/>
    </source>
</evidence>
<dbReference type="EMBL" id="LACI01002525">
    <property type="protein sequence ID" value="KJU81866.1"/>
    <property type="molecule type" value="Genomic_DNA"/>
</dbReference>